<accession>A0A8J2PBX8</accession>
<dbReference type="Proteomes" id="UP000708208">
    <property type="component" value="Unassembled WGS sequence"/>
</dbReference>
<gene>
    <name evidence="2" type="ORF">AFUS01_LOCUS21885</name>
</gene>
<comment type="caution">
    <text evidence="2">The sequence shown here is derived from an EMBL/GenBank/DDBJ whole genome shotgun (WGS) entry which is preliminary data.</text>
</comment>
<organism evidence="2 3">
    <name type="scientific">Allacma fusca</name>
    <dbReference type="NCBI Taxonomy" id="39272"/>
    <lineage>
        <taxon>Eukaryota</taxon>
        <taxon>Metazoa</taxon>
        <taxon>Ecdysozoa</taxon>
        <taxon>Arthropoda</taxon>
        <taxon>Hexapoda</taxon>
        <taxon>Collembola</taxon>
        <taxon>Symphypleona</taxon>
        <taxon>Sminthuridae</taxon>
        <taxon>Allacma</taxon>
    </lineage>
</organism>
<evidence type="ECO:0000256" key="1">
    <source>
        <dbReference type="SAM" id="MobiDB-lite"/>
    </source>
</evidence>
<name>A0A8J2PBX8_9HEXA</name>
<feature type="compositionally biased region" description="Basic and acidic residues" evidence="1">
    <location>
        <begin position="137"/>
        <end position="155"/>
    </location>
</feature>
<evidence type="ECO:0000313" key="2">
    <source>
        <dbReference type="EMBL" id="CAG7733442.1"/>
    </source>
</evidence>
<reference evidence="2" key="1">
    <citation type="submission" date="2021-06" db="EMBL/GenBank/DDBJ databases">
        <authorList>
            <person name="Hodson N. C."/>
            <person name="Mongue J. A."/>
            <person name="Jaron S. K."/>
        </authorList>
    </citation>
    <scope>NUCLEOTIDE SEQUENCE</scope>
</reference>
<proteinExistence type="predicted"/>
<sequence length="155" mass="18387">MQRYVWIPKEPPFVRQSYQPPKQPPLPRGLRIEKLDIIVEKEIDWWASDAPYPYIDPRELSRKRKEETPTQSSTASSSVSDEIETTQEVCETETASDIADSQIPVSQPAELSKKEQRRLDQKRRRNTTSGRISQKQRRQEQRYRKKMFKLDKQLK</sequence>
<feature type="compositionally biased region" description="Basic and acidic residues" evidence="1">
    <location>
        <begin position="56"/>
        <end position="68"/>
    </location>
</feature>
<feature type="compositionally biased region" description="Polar residues" evidence="1">
    <location>
        <begin position="86"/>
        <end position="95"/>
    </location>
</feature>
<dbReference type="AlphaFoldDB" id="A0A8J2PBX8"/>
<feature type="region of interest" description="Disordered" evidence="1">
    <location>
        <begin position="51"/>
        <end position="155"/>
    </location>
</feature>
<keyword evidence="3" id="KW-1185">Reference proteome</keyword>
<evidence type="ECO:0000313" key="3">
    <source>
        <dbReference type="Proteomes" id="UP000708208"/>
    </source>
</evidence>
<protein>
    <submittedName>
        <fullName evidence="2">Uncharacterized protein</fullName>
    </submittedName>
</protein>
<feature type="compositionally biased region" description="Low complexity" evidence="1">
    <location>
        <begin position="69"/>
        <end position="80"/>
    </location>
</feature>
<dbReference type="EMBL" id="CAJVCH010249028">
    <property type="protein sequence ID" value="CAG7733442.1"/>
    <property type="molecule type" value="Genomic_DNA"/>
</dbReference>